<dbReference type="AlphaFoldDB" id="A0A2H0VGC0"/>
<dbReference type="InterPro" id="IPR012135">
    <property type="entry name" value="Dihydroorotate_DH_1_2"/>
</dbReference>
<dbReference type="Pfam" id="PF01180">
    <property type="entry name" value="DHO_dh"/>
    <property type="match status" value="1"/>
</dbReference>
<dbReference type="UniPathway" id="UPA00070"/>
<feature type="non-terminal residue" evidence="11">
    <location>
        <position position="298"/>
    </location>
</feature>
<evidence type="ECO:0000313" key="12">
    <source>
        <dbReference type="Proteomes" id="UP000230557"/>
    </source>
</evidence>
<dbReference type="CDD" id="cd04740">
    <property type="entry name" value="DHOD_1B_like"/>
    <property type="match status" value="1"/>
</dbReference>
<dbReference type="InterPro" id="IPR013785">
    <property type="entry name" value="Aldolase_TIM"/>
</dbReference>
<dbReference type="GO" id="GO:0044205">
    <property type="term" value="P:'de novo' UMP biosynthetic process"/>
    <property type="evidence" value="ECO:0007669"/>
    <property type="project" value="UniProtKB-UniPathway"/>
</dbReference>
<dbReference type="SUPFAM" id="SSF51395">
    <property type="entry name" value="FMN-linked oxidoreductases"/>
    <property type="match status" value="1"/>
</dbReference>
<comment type="cofactor">
    <cofactor evidence="1">
        <name>FMN</name>
        <dbReference type="ChEBI" id="CHEBI:58210"/>
    </cofactor>
</comment>
<dbReference type="NCBIfam" id="TIGR01037">
    <property type="entry name" value="pyrD_sub1_fam"/>
    <property type="match status" value="1"/>
</dbReference>
<dbReference type="PROSITE" id="PS00912">
    <property type="entry name" value="DHODEHASE_2"/>
    <property type="match status" value="1"/>
</dbReference>
<evidence type="ECO:0000256" key="9">
    <source>
        <dbReference type="ARBA" id="ARBA00023002"/>
    </source>
</evidence>
<keyword evidence="8" id="KW-0665">Pyrimidine biosynthesis</keyword>
<dbReference type="PROSITE" id="PS00911">
    <property type="entry name" value="DHODEHASE_1"/>
    <property type="match status" value="1"/>
</dbReference>
<name>A0A2H0VGC0_9BACT</name>
<dbReference type="InterPro" id="IPR001295">
    <property type="entry name" value="Dihydroorotate_DH_CS"/>
</dbReference>
<evidence type="ECO:0000256" key="6">
    <source>
        <dbReference type="ARBA" id="ARBA00022630"/>
    </source>
</evidence>
<dbReference type="GO" id="GO:0006207">
    <property type="term" value="P:'de novo' pyrimidine nucleobase biosynthetic process"/>
    <property type="evidence" value="ECO:0007669"/>
    <property type="project" value="InterPro"/>
</dbReference>
<dbReference type="InterPro" id="IPR033888">
    <property type="entry name" value="DHOD_1B"/>
</dbReference>
<dbReference type="GO" id="GO:0005737">
    <property type="term" value="C:cytoplasm"/>
    <property type="evidence" value="ECO:0007669"/>
    <property type="project" value="UniProtKB-SubCell"/>
</dbReference>
<keyword evidence="6" id="KW-0285">Flavoprotein</keyword>
<dbReference type="Gene3D" id="3.20.20.70">
    <property type="entry name" value="Aldolase class I"/>
    <property type="match status" value="1"/>
</dbReference>
<accession>A0A2H0VGC0</accession>
<evidence type="ECO:0000256" key="7">
    <source>
        <dbReference type="ARBA" id="ARBA00022643"/>
    </source>
</evidence>
<evidence type="ECO:0000313" key="11">
    <source>
        <dbReference type="EMBL" id="PIR97350.1"/>
    </source>
</evidence>
<sequence>MPNLQIKFLEKSFSNPLVLPSGIAQNIPSDHNRFIRLGVGAITTKSLTIEPRVGNPIPRVINYPHGYLNSVGLLNPGIEKGKRLIADFLKTSNIPVFVSVFADTSEKFKTIVSEIAELNPPFIELNLSCPNVSHEFGKILGTEVKSASEAVKASKAVAGNIPLVTKLTPNVANISEVAKACEASGADAISAINTVGPGMVINLKTKKPVLGAKKGGVSGPGIKPVAVRCIYDIFESVKIPIIGTGGVTTAEDALEVMMAGATLVGVGSAWYIKGDSVFEDIKKGLLKYMEKEKIESLS</sequence>
<comment type="similarity">
    <text evidence="4">Belongs to the dihydroorotate dehydrogenase family. Type 1 subfamily.</text>
</comment>
<evidence type="ECO:0000256" key="3">
    <source>
        <dbReference type="ARBA" id="ARBA00004725"/>
    </source>
</evidence>
<dbReference type="PANTHER" id="PTHR48109">
    <property type="entry name" value="DIHYDROOROTATE DEHYDROGENASE (QUINONE), MITOCHONDRIAL-RELATED"/>
    <property type="match status" value="1"/>
</dbReference>
<evidence type="ECO:0000256" key="4">
    <source>
        <dbReference type="ARBA" id="ARBA00008008"/>
    </source>
</evidence>
<keyword evidence="7" id="KW-0288">FMN</keyword>
<keyword evidence="9" id="KW-0560">Oxidoreductase</keyword>
<comment type="caution">
    <text evidence="11">The sequence shown here is derived from an EMBL/GenBank/DDBJ whole genome shotgun (WGS) entry which is preliminary data.</text>
</comment>
<dbReference type="NCBIfam" id="NF005574">
    <property type="entry name" value="PRK07259.1"/>
    <property type="match status" value="1"/>
</dbReference>
<evidence type="ECO:0000259" key="10">
    <source>
        <dbReference type="Pfam" id="PF01180"/>
    </source>
</evidence>
<evidence type="ECO:0000256" key="1">
    <source>
        <dbReference type="ARBA" id="ARBA00001917"/>
    </source>
</evidence>
<dbReference type="Proteomes" id="UP000230557">
    <property type="component" value="Unassembled WGS sequence"/>
</dbReference>
<dbReference type="InterPro" id="IPR005720">
    <property type="entry name" value="Dihydroorotate_DH_cat"/>
</dbReference>
<organism evidence="11 12">
    <name type="scientific">Candidatus Doudnabacteria bacterium CG10_big_fil_rev_8_21_14_0_10_41_10</name>
    <dbReference type="NCBI Taxonomy" id="1974551"/>
    <lineage>
        <taxon>Bacteria</taxon>
        <taxon>Candidatus Doudnaibacteriota</taxon>
    </lineage>
</organism>
<gene>
    <name evidence="11" type="ORF">COT91_01910</name>
</gene>
<protein>
    <submittedName>
        <fullName evidence="11">Dihydroorotate dehydrogenase</fullName>
    </submittedName>
</protein>
<reference evidence="12" key="1">
    <citation type="submission" date="2017-09" db="EMBL/GenBank/DDBJ databases">
        <title>Depth-based differentiation of microbial function through sediment-hosted aquifers and enrichment of novel symbionts in the deep terrestrial subsurface.</title>
        <authorList>
            <person name="Probst A.J."/>
            <person name="Ladd B."/>
            <person name="Jarett J.K."/>
            <person name="Geller-Mcgrath D.E."/>
            <person name="Sieber C.M.K."/>
            <person name="Emerson J.B."/>
            <person name="Anantharaman K."/>
            <person name="Thomas B.C."/>
            <person name="Malmstrom R."/>
            <person name="Stieglmeier M."/>
            <person name="Klingl A."/>
            <person name="Woyke T."/>
            <person name="Ryan C.M."/>
            <person name="Banfield J.F."/>
        </authorList>
    </citation>
    <scope>NUCLEOTIDE SEQUENCE [LARGE SCALE GENOMIC DNA]</scope>
</reference>
<dbReference type="InterPro" id="IPR050074">
    <property type="entry name" value="DHO_dehydrogenase"/>
</dbReference>
<keyword evidence="5" id="KW-0963">Cytoplasm</keyword>
<dbReference type="GO" id="GO:0004152">
    <property type="term" value="F:dihydroorotate dehydrogenase activity"/>
    <property type="evidence" value="ECO:0007669"/>
    <property type="project" value="InterPro"/>
</dbReference>
<dbReference type="PIRSF" id="PIRSF000164">
    <property type="entry name" value="DHO_oxidase"/>
    <property type="match status" value="1"/>
</dbReference>
<comment type="pathway">
    <text evidence="3">Pyrimidine metabolism; UMP biosynthesis via de novo pathway.</text>
</comment>
<evidence type="ECO:0000256" key="5">
    <source>
        <dbReference type="ARBA" id="ARBA00022490"/>
    </source>
</evidence>
<evidence type="ECO:0000256" key="2">
    <source>
        <dbReference type="ARBA" id="ARBA00004496"/>
    </source>
</evidence>
<dbReference type="FunFam" id="3.20.20.70:FF:000027">
    <property type="entry name" value="Dihydropyrimidine dehydrogenase [NADP(+)]"/>
    <property type="match status" value="1"/>
</dbReference>
<evidence type="ECO:0000256" key="8">
    <source>
        <dbReference type="ARBA" id="ARBA00022975"/>
    </source>
</evidence>
<dbReference type="PANTHER" id="PTHR48109:SF1">
    <property type="entry name" value="DIHYDROOROTATE DEHYDROGENASE (FUMARATE)"/>
    <property type="match status" value="1"/>
</dbReference>
<dbReference type="HAMAP" id="MF_00224">
    <property type="entry name" value="DHO_dh_type1"/>
    <property type="match status" value="1"/>
</dbReference>
<proteinExistence type="inferred from homology"/>
<feature type="domain" description="Dihydroorotate dehydrogenase catalytic" evidence="10">
    <location>
        <begin position="4"/>
        <end position="289"/>
    </location>
</feature>
<dbReference type="InterPro" id="IPR049622">
    <property type="entry name" value="Dihydroorotate_DH_I"/>
</dbReference>
<dbReference type="InterPro" id="IPR024920">
    <property type="entry name" value="Dihydroorotate_DH_1"/>
</dbReference>
<dbReference type="EMBL" id="PFAJ01000024">
    <property type="protein sequence ID" value="PIR97350.1"/>
    <property type="molecule type" value="Genomic_DNA"/>
</dbReference>
<comment type="subcellular location">
    <subcellularLocation>
        <location evidence="2">Cytoplasm</location>
    </subcellularLocation>
</comment>